<dbReference type="InterPro" id="IPR020904">
    <property type="entry name" value="Sc_DH/Rdtase_CS"/>
</dbReference>
<comment type="similarity">
    <text evidence="1">Belongs to the short-chain dehydrogenases/reductases (SDR) family.</text>
</comment>
<dbReference type="InterPro" id="IPR036291">
    <property type="entry name" value="NAD(P)-bd_dom_sf"/>
</dbReference>
<dbReference type="PROSITE" id="PS00061">
    <property type="entry name" value="ADH_SHORT"/>
    <property type="match status" value="1"/>
</dbReference>
<protein>
    <submittedName>
        <fullName evidence="3">SDR family oxidoreductase</fullName>
    </submittedName>
</protein>
<dbReference type="AlphaFoldDB" id="A0A7C1FS01"/>
<dbReference type="PRINTS" id="PR00080">
    <property type="entry name" value="SDRFAMILY"/>
</dbReference>
<name>A0A7C1FS01_THERO</name>
<feature type="domain" description="Ketoreductase" evidence="2">
    <location>
        <begin position="15"/>
        <end position="194"/>
    </location>
</feature>
<dbReference type="Gene3D" id="3.40.50.720">
    <property type="entry name" value="NAD(P)-binding Rossmann-like Domain"/>
    <property type="match status" value="1"/>
</dbReference>
<gene>
    <name evidence="3" type="ORF">ENP47_11840</name>
</gene>
<dbReference type="InterPro" id="IPR002347">
    <property type="entry name" value="SDR_fam"/>
</dbReference>
<comment type="caution">
    <text evidence="3">The sequence shown here is derived from an EMBL/GenBank/DDBJ whole genome shotgun (WGS) entry which is preliminary data.</text>
</comment>
<organism evidence="3">
    <name type="scientific">Thermomicrobium roseum</name>
    <dbReference type="NCBI Taxonomy" id="500"/>
    <lineage>
        <taxon>Bacteria</taxon>
        <taxon>Pseudomonadati</taxon>
        <taxon>Thermomicrobiota</taxon>
        <taxon>Thermomicrobia</taxon>
        <taxon>Thermomicrobiales</taxon>
        <taxon>Thermomicrobiaceae</taxon>
        <taxon>Thermomicrobium</taxon>
    </lineage>
</organism>
<dbReference type="NCBIfam" id="NF009466">
    <property type="entry name" value="PRK12826.1-2"/>
    <property type="match status" value="1"/>
</dbReference>
<dbReference type="CDD" id="cd05233">
    <property type="entry name" value="SDR_c"/>
    <property type="match status" value="1"/>
</dbReference>
<sequence>MDEQRMWLDIRLDGRVALVTGASSGLGYASALALAEAGADLVVAGRSLERLADICRAVEARGRHVFPLAVDVRDLAQVRRMADAAFERFGRIDILVNSAGLNIPQPALEVTEEAWDTIMDTNAKGLFFCCQAVGRYMVAQRYGRIVNIGSTMGLVGMADRAAYCASKGAVSQLTKVLAIEWAPYNVTVNAVAPTFVETPLTRPYFERIPGFREEVLRRIPLGRLGSPEEVAAAVVFLASDAASMITGVTLPVDGGWTAW</sequence>
<dbReference type="PANTHER" id="PTHR42760">
    <property type="entry name" value="SHORT-CHAIN DEHYDROGENASES/REDUCTASES FAMILY MEMBER"/>
    <property type="match status" value="1"/>
</dbReference>
<dbReference type="FunFam" id="3.40.50.720:FF:000084">
    <property type="entry name" value="Short-chain dehydrogenase reductase"/>
    <property type="match status" value="1"/>
</dbReference>
<evidence type="ECO:0000259" key="2">
    <source>
        <dbReference type="SMART" id="SM00822"/>
    </source>
</evidence>
<dbReference type="PRINTS" id="PR00081">
    <property type="entry name" value="GDHRDH"/>
</dbReference>
<dbReference type="GO" id="GO:0016616">
    <property type="term" value="F:oxidoreductase activity, acting on the CH-OH group of donors, NAD or NADP as acceptor"/>
    <property type="evidence" value="ECO:0007669"/>
    <property type="project" value="TreeGrafter"/>
</dbReference>
<dbReference type="SMART" id="SM00822">
    <property type="entry name" value="PKS_KR"/>
    <property type="match status" value="1"/>
</dbReference>
<evidence type="ECO:0000256" key="1">
    <source>
        <dbReference type="ARBA" id="ARBA00006484"/>
    </source>
</evidence>
<dbReference type="GO" id="GO:0030497">
    <property type="term" value="P:fatty acid elongation"/>
    <property type="evidence" value="ECO:0007669"/>
    <property type="project" value="TreeGrafter"/>
</dbReference>
<proteinExistence type="inferred from homology"/>
<dbReference type="EMBL" id="DSJL01000011">
    <property type="protein sequence ID" value="HEF66268.1"/>
    <property type="molecule type" value="Genomic_DNA"/>
</dbReference>
<dbReference type="InterPro" id="IPR057326">
    <property type="entry name" value="KR_dom"/>
</dbReference>
<accession>A0A7C1FS01</accession>
<dbReference type="NCBIfam" id="NF005559">
    <property type="entry name" value="PRK07231.1"/>
    <property type="match status" value="1"/>
</dbReference>
<evidence type="ECO:0000313" key="3">
    <source>
        <dbReference type="EMBL" id="HEF66268.1"/>
    </source>
</evidence>
<dbReference type="Pfam" id="PF13561">
    <property type="entry name" value="adh_short_C2"/>
    <property type="match status" value="1"/>
</dbReference>
<dbReference type="PANTHER" id="PTHR42760:SF40">
    <property type="entry name" value="3-OXOACYL-[ACYL-CARRIER-PROTEIN] REDUCTASE, CHLOROPLASTIC"/>
    <property type="match status" value="1"/>
</dbReference>
<dbReference type="SUPFAM" id="SSF51735">
    <property type="entry name" value="NAD(P)-binding Rossmann-fold domains"/>
    <property type="match status" value="1"/>
</dbReference>
<reference evidence="3" key="1">
    <citation type="journal article" date="2020" name="mSystems">
        <title>Genome- and Community-Level Interaction Insights into Carbon Utilization and Element Cycling Functions of Hydrothermarchaeota in Hydrothermal Sediment.</title>
        <authorList>
            <person name="Zhou Z."/>
            <person name="Liu Y."/>
            <person name="Xu W."/>
            <person name="Pan J."/>
            <person name="Luo Z.H."/>
            <person name="Li M."/>
        </authorList>
    </citation>
    <scope>NUCLEOTIDE SEQUENCE [LARGE SCALE GENOMIC DNA]</scope>
    <source>
        <strain evidence="3">SpSt-222</strain>
    </source>
</reference>